<accession>A0A7L6N577</accession>
<gene>
    <name evidence="1" type="ORF">HF295_04475</name>
</gene>
<dbReference type="RefSeq" id="WP_312030981.1">
    <property type="nucleotide sequence ID" value="NZ_CP051151.1"/>
</dbReference>
<sequence>MRKFTFDNEENILDYYRCHDNRPLAFPESDDVWDIFQATNDEDIWKTWENSSLKSDPPPDFYNDDLKLMMEVMRFDDQATNKGKTHVTKAKENKMLRQLRDLGVEGNFPNLKQVFLFGDSGLPLEEDHNFTRYRENFNRVISKHAKKVTYYKKNHPGYKLIFFVLDESSGIYFEEYSHEKINVELGTTLLGKPHCFWADKIMVEAIKNSNADYLIWYKPFSYFELSDRKKQDLPKVIIYELNKLSIETIQYNSKHMVSSEI</sequence>
<dbReference type="Proteomes" id="UP000512167">
    <property type="component" value="Chromosome"/>
</dbReference>
<name>A0A7L6N577_9MOLU</name>
<dbReference type="KEGG" id="tbk:HF295_04475"/>
<proteinExistence type="predicted"/>
<organism evidence="1 2">
    <name type="scientific">Hujiaoplasma nucleasis</name>
    <dbReference type="NCBI Taxonomy" id="2725268"/>
    <lineage>
        <taxon>Bacteria</taxon>
        <taxon>Bacillati</taxon>
        <taxon>Mycoplasmatota</taxon>
        <taxon>Mollicutes</taxon>
        <taxon>Candidatus Izemoplasmatales</taxon>
        <taxon>Hujiaoplasmataceae</taxon>
        <taxon>Hujiaoplasma</taxon>
    </lineage>
</organism>
<dbReference type="EMBL" id="CP051151">
    <property type="protein sequence ID" value="QLY40155.1"/>
    <property type="molecule type" value="Genomic_DNA"/>
</dbReference>
<dbReference type="AlphaFoldDB" id="A0A7L6N577"/>
<reference evidence="1 2" key="1">
    <citation type="submission" date="2020-04" db="EMBL/GenBank/DDBJ databases">
        <authorList>
            <person name="Zheng R.K."/>
            <person name="Sun C.M."/>
        </authorList>
    </citation>
    <scope>NUCLEOTIDE SEQUENCE [LARGE SCALE GENOMIC DNA]</scope>
    <source>
        <strain evidence="2">zrk29</strain>
    </source>
</reference>
<evidence type="ECO:0000313" key="2">
    <source>
        <dbReference type="Proteomes" id="UP000512167"/>
    </source>
</evidence>
<protein>
    <submittedName>
        <fullName evidence="1">Uncharacterized protein</fullName>
    </submittedName>
</protein>
<evidence type="ECO:0000313" key="1">
    <source>
        <dbReference type="EMBL" id="QLY40155.1"/>
    </source>
</evidence>
<keyword evidence="2" id="KW-1185">Reference proteome</keyword>